<accession>A0A8A1UKA2</accession>
<name>A0A8A1UKA2_STRR1</name>
<dbReference type="GeneID" id="66853699"/>
<protein>
    <submittedName>
        <fullName evidence="1">Uncharacterized protein</fullName>
    </submittedName>
</protein>
<reference evidence="1" key="3">
    <citation type="journal article" date="2021" name="bioRxiv">
        <title>Bilateral symmetry of linear streptomycete chromosomes.</title>
        <authorList>
            <person name="Algora-Gallardo L."/>
            <person name="Schniete J.K."/>
            <person name="Mark D.R."/>
            <person name="Hunter I.S."/>
            <person name="Herron P.R."/>
        </authorList>
    </citation>
    <scope>NUCLEOTIDE SEQUENCE</scope>
    <source>
        <strain evidence="1">ATCC 10970</strain>
    </source>
</reference>
<dbReference type="Proteomes" id="UP000011074">
    <property type="component" value="Chromosome"/>
</dbReference>
<organism evidence="1 2">
    <name type="scientific">Streptomyces rimosus subsp. rimosus (strain ATCC 10970 / DSM 40260 / JCM 4667 / NRRL 2234)</name>
    <dbReference type="NCBI Taxonomy" id="1265868"/>
    <lineage>
        <taxon>Bacteria</taxon>
        <taxon>Bacillati</taxon>
        <taxon>Actinomycetota</taxon>
        <taxon>Actinomycetes</taxon>
        <taxon>Kitasatosporales</taxon>
        <taxon>Streptomycetaceae</taxon>
        <taxon>Streptomyces</taxon>
    </lineage>
</organism>
<evidence type="ECO:0000313" key="1">
    <source>
        <dbReference type="EMBL" id="QST79981.1"/>
    </source>
</evidence>
<reference evidence="1" key="2">
    <citation type="submission" date="2020-01" db="EMBL/GenBank/DDBJ databases">
        <authorList>
            <person name="Algora L."/>
            <person name="Schniete J.K."/>
            <person name="MacFadyen A."/>
            <person name="Hoskisson P.A."/>
            <person name="Hunter I.S."/>
            <person name="Herron P.R."/>
        </authorList>
    </citation>
    <scope>NUCLEOTIDE SEQUENCE</scope>
    <source>
        <strain evidence="1">ATCC 10970</strain>
    </source>
</reference>
<proteinExistence type="predicted"/>
<gene>
    <name evidence="1" type="ORF">SRIM_007165</name>
</gene>
<dbReference type="EMBL" id="CP048261">
    <property type="protein sequence ID" value="QST79981.1"/>
    <property type="molecule type" value="Genomic_DNA"/>
</dbReference>
<dbReference type="AlphaFoldDB" id="A0A8A1UKA2"/>
<dbReference type="RefSeq" id="WP_139679704.1">
    <property type="nucleotide sequence ID" value="NZ_CP048261.1"/>
</dbReference>
<reference evidence="1" key="1">
    <citation type="submission" date="2012-12" db="EMBL/GenBank/DDBJ databases">
        <authorList>
            <person name="Pethick F.E."/>
            <person name="MacFadyen A.C."/>
            <person name="Tang Z."/>
            <person name="Sangal V."/>
            <person name="Tze-Tze L."/>
            <person name="Chu J."/>
            <person name="Guo M."/>
            <person name="Kirby R."/>
            <person name="Hoskisson P.A."/>
            <person name="Herron P.R."/>
            <person name="Hunter I.S."/>
        </authorList>
    </citation>
    <scope>NUCLEOTIDE SEQUENCE</scope>
    <source>
        <strain evidence="1">ATCC 10970</strain>
    </source>
</reference>
<evidence type="ECO:0000313" key="2">
    <source>
        <dbReference type="Proteomes" id="UP000011074"/>
    </source>
</evidence>
<sequence>MSDRSDACPGHVVTAPVPGFADPGPDGTGLPTELFGKAVEALLIFPVQSEWLRPVLGGSELLRGDGDSTLTNPVDGLAPLLPPALHLRRIGPVPLTAGHLTVADRIFDMTASCEHERNEVISSRP</sequence>